<dbReference type="InterPro" id="IPR028364">
    <property type="entry name" value="Ribosomal_uL1/biogenesis"/>
</dbReference>
<dbReference type="InterPro" id="IPR016095">
    <property type="entry name" value="Ribosomal_uL1_3-a/b-sand"/>
</dbReference>
<evidence type="ECO:0000313" key="3">
    <source>
        <dbReference type="Proteomes" id="UP000005627"/>
    </source>
</evidence>
<sequence>MAKKSRSSSKKSTPVGTPSGTPKGTPTKKNKVKSKPVAKKPAPSLTAVPRERIARSIQQLRKFEQKEEASESQSLLDDDDELNQLVQLIVVNNTSFTGANKQFKLKLATVKHSLYSAWNAASETSIKDFKVLLIVKDSDVNKISADDLIQEGQEKQVQVEIIGGKHLKTNYKEYERRRAFLSEFSLILADDNIITTLPKLLGGKAYNKLETTPIGIRAYANKQFSKKTLVNSFNKIYTSKLPVKLPRGTTVNVHLGNLAWFKDQQFVDNIELLLKEFIDNYSIRSVFVKCNNSPVLPLYYNQDVLDEISSKKQQEKREVPEDQLVDIDGVKVQLSTFDQALMEIANPDDVKDIFAKKINAAKRQRADDKEPETETVKKAKN</sequence>
<dbReference type="RefSeq" id="XP_003681802.1">
    <property type="nucleotide sequence ID" value="XM_003681754.1"/>
</dbReference>
<dbReference type="GO" id="GO:0043023">
    <property type="term" value="F:ribosomal large subunit binding"/>
    <property type="evidence" value="ECO:0007669"/>
    <property type="project" value="EnsemblFungi"/>
</dbReference>
<dbReference type="GO" id="GO:0000463">
    <property type="term" value="P:maturation of LSU-rRNA from tricistronic rRNA transcript (SSU-rRNA, 5.8S rRNA, LSU-rRNA)"/>
    <property type="evidence" value="ECO:0007669"/>
    <property type="project" value="EnsemblFungi"/>
</dbReference>
<dbReference type="FunCoup" id="G8ZVE7">
    <property type="interactions" value="670"/>
</dbReference>
<dbReference type="eggNOG" id="KOG1685">
    <property type="taxonomic scope" value="Eukaryota"/>
</dbReference>
<dbReference type="InterPro" id="IPR023674">
    <property type="entry name" value="Ribosomal_uL1-like"/>
</dbReference>
<dbReference type="SUPFAM" id="SSF56808">
    <property type="entry name" value="Ribosomal protein L1"/>
    <property type="match status" value="1"/>
</dbReference>
<dbReference type="InParanoid" id="G8ZVE7"/>
<keyword evidence="3" id="KW-1185">Reference proteome</keyword>
<dbReference type="GO" id="GO:0030163">
    <property type="term" value="P:protein catabolic process"/>
    <property type="evidence" value="ECO:0007669"/>
    <property type="project" value="EnsemblFungi"/>
</dbReference>
<dbReference type="Gene3D" id="3.40.50.790">
    <property type="match status" value="1"/>
</dbReference>
<organism evidence="2 3">
    <name type="scientific">Torulaspora delbrueckii</name>
    <name type="common">Yeast</name>
    <name type="synonym">Candida colliculosa</name>
    <dbReference type="NCBI Taxonomy" id="4950"/>
    <lineage>
        <taxon>Eukaryota</taxon>
        <taxon>Fungi</taxon>
        <taxon>Dikarya</taxon>
        <taxon>Ascomycota</taxon>
        <taxon>Saccharomycotina</taxon>
        <taxon>Saccharomycetes</taxon>
        <taxon>Saccharomycetales</taxon>
        <taxon>Saccharomycetaceae</taxon>
        <taxon>Torulaspora</taxon>
    </lineage>
</organism>
<feature type="region of interest" description="Disordered" evidence="1">
    <location>
        <begin position="362"/>
        <end position="381"/>
    </location>
</feature>
<dbReference type="STRING" id="1076872.G8ZVE7"/>
<feature type="compositionally biased region" description="Basic residues" evidence="1">
    <location>
        <begin position="26"/>
        <end position="38"/>
    </location>
</feature>
<accession>G8ZVE7</accession>
<dbReference type="Proteomes" id="UP000005627">
    <property type="component" value="Chromosome 5"/>
</dbReference>
<dbReference type="OrthoDB" id="10251727at2759"/>
<feature type="compositionally biased region" description="Basic and acidic residues" evidence="1">
    <location>
        <begin position="364"/>
        <end position="381"/>
    </location>
</feature>
<dbReference type="HOGENOM" id="CLU_049748_0_0_1"/>
<protein>
    <submittedName>
        <fullName evidence="2">Uncharacterized protein</fullName>
    </submittedName>
</protein>
<dbReference type="GO" id="GO:0030687">
    <property type="term" value="C:preribosome, large subunit precursor"/>
    <property type="evidence" value="ECO:0007669"/>
    <property type="project" value="EnsemblFungi"/>
</dbReference>
<evidence type="ECO:0000313" key="2">
    <source>
        <dbReference type="EMBL" id="CCE92591.1"/>
    </source>
</evidence>
<dbReference type="GO" id="GO:0042802">
    <property type="term" value="F:identical protein binding"/>
    <property type="evidence" value="ECO:0007669"/>
    <property type="project" value="EnsemblFungi"/>
</dbReference>
<feature type="region of interest" description="Disordered" evidence="1">
    <location>
        <begin position="1"/>
        <end position="51"/>
    </location>
</feature>
<dbReference type="KEGG" id="tdl:TDEL_0E03480"/>
<dbReference type="GO" id="GO:0000466">
    <property type="term" value="P:maturation of 5.8S rRNA from tricistronic rRNA transcript (SSU-rRNA, 5.8S rRNA, LSU-rRNA)"/>
    <property type="evidence" value="ECO:0007669"/>
    <property type="project" value="EnsemblFungi"/>
</dbReference>
<gene>
    <name evidence="2" type="primary">TDEL0E03480</name>
    <name evidence="2" type="ORF">TDEL_0E03480</name>
</gene>
<dbReference type="GeneID" id="11503992"/>
<dbReference type="GO" id="GO:0005730">
    <property type="term" value="C:nucleolus"/>
    <property type="evidence" value="ECO:0007669"/>
    <property type="project" value="EnsemblFungi"/>
</dbReference>
<dbReference type="GO" id="GO:0070628">
    <property type="term" value="F:proteasome binding"/>
    <property type="evidence" value="ECO:0007669"/>
    <property type="project" value="EnsemblFungi"/>
</dbReference>
<dbReference type="GO" id="GO:0070180">
    <property type="term" value="F:large ribosomal subunit rRNA binding"/>
    <property type="evidence" value="ECO:0007669"/>
    <property type="project" value="EnsemblFungi"/>
</dbReference>
<dbReference type="AlphaFoldDB" id="G8ZVE7"/>
<dbReference type="GO" id="GO:0030674">
    <property type="term" value="F:protein-macromolecule adaptor activity"/>
    <property type="evidence" value="ECO:0007669"/>
    <property type="project" value="EnsemblFungi"/>
</dbReference>
<evidence type="ECO:0000256" key="1">
    <source>
        <dbReference type="SAM" id="MobiDB-lite"/>
    </source>
</evidence>
<dbReference type="Pfam" id="PF00687">
    <property type="entry name" value="Ribosomal_L1"/>
    <property type="match status" value="1"/>
</dbReference>
<name>G8ZVE7_TORDE</name>
<proteinExistence type="predicted"/>
<dbReference type="EMBL" id="HE616746">
    <property type="protein sequence ID" value="CCE92591.1"/>
    <property type="molecule type" value="Genomic_DNA"/>
</dbReference>
<reference evidence="2 3" key="1">
    <citation type="journal article" date="2011" name="Proc. Natl. Acad. Sci. U.S.A.">
        <title>Evolutionary erosion of yeast sex chromosomes by mating-type switching accidents.</title>
        <authorList>
            <person name="Gordon J.L."/>
            <person name="Armisen D."/>
            <person name="Proux-Wera E."/>
            <person name="Oheigeartaigh S.S."/>
            <person name="Byrne K.P."/>
            <person name="Wolfe K.H."/>
        </authorList>
    </citation>
    <scope>NUCLEOTIDE SEQUENCE [LARGE SCALE GENOMIC DNA]</scope>
    <source>
        <strain evidence="3">ATCC 10662 / CBS 1146 / NBRC 0425 / NCYC 2629 / NRRL Y-866</strain>
    </source>
</reference>
<feature type="compositionally biased region" description="Low complexity" evidence="1">
    <location>
        <begin position="10"/>
        <end position="25"/>
    </location>
</feature>